<reference evidence="2" key="6">
    <citation type="submission" date="2004-03" db="EMBL/GenBank/DDBJ databases">
        <authorList>
            <person name="Arakawa T."/>
            <person name="Carninci P."/>
            <person name="Fukuda S."/>
            <person name="Hashizume W."/>
            <person name="Hayashida K."/>
            <person name="Hori F."/>
            <person name="Iida J."/>
            <person name="Imamura K."/>
            <person name="Imotani K."/>
            <person name="Itoh M."/>
            <person name="Kanagawa S."/>
            <person name="Kawai J."/>
            <person name="Kojima M."/>
            <person name="Konno H."/>
            <person name="Murata M."/>
            <person name="Nakamura M."/>
            <person name="Ninomiya N."/>
            <person name="Nishiyori H."/>
            <person name="Nomura K."/>
            <person name="Ohno M."/>
            <person name="Sakazume N."/>
            <person name="Sano H."/>
            <person name="Sasaki D."/>
            <person name="Shibata K."/>
            <person name="Shiraki T."/>
            <person name="Tagami M."/>
            <person name="Tagami Y."/>
            <person name="Waki K."/>
            <person name="Watahiki A."/>
            <person name="Muramatsu M."/>
            <person name="Hayashizaki Y."/>
        </authorList>
    </citation>
    <scope>NUCLEOTIDE SEQUENCE</scope>
    <source>
        <strain evidence="2">C57BL/6J</strain>
        <tissue evidence="2">Thymus</tissue>
    </source>
</reference>
<reference evidence="2" key="2">
    <citation type="journal article" date="2000" name="Genome Res.">
        <title>Normalization and subtraction of cap-trapper-selected cDNAs to prepare full-length cDNA libraries for rapid discovery of new genes.</title>
        <authorList>
            <person name="Carninci P."/>
            <person name="Shibata Y."/>
            <person name="Hayatsu N."/>
            <person name="Sugahara Y."/>
            <person name="Shibata K."/>
            <person name="Itoh M."/>
            <person name="Konno H."/>
            <person name="Okazaki Y."/>
            <person name="Muramatsu M."/>
            <person name="Hayashizaki Y."/>
        </authorList>
    </citation>
    <scope>NUCLEOTIDE SEQUENCE</scope>
    <source>
        <strain evidence="2">C57BL/6J</strain>
        <tissue evidence="2">Thymus</tissue>
    </source>
</reference>
<name>Q3U5C2_MOUSE</name>
<sequence length="178" mass="19630">ETEASRASRLGTRSRCPHVRPAVIATSLRRSRPVWNPWATQNCSLCLRVLISGTDWRRSSPRGATLFLLVLQQLLCLQASRSALGILPGFSSLALCPRPRPPGPQSPLSTAPERLGRAPRSYVQFSLRVSLKRPCKLETTASQFLSPSDSPLPKDPPCHTEKGPLVHYRNSAEPTWVS</sequence>
<dbReference type="MGI" id="MGI:3642883">
    <property type="gene designation" value="Gm10472"/>
</dbReference>
<proteinExistence type="evidence at transcript level"/>
<reference evidence="2" key="5">
    <citation type="journal article" date="2002" name="Nature">
        <title>Analysis of the mouse transcriptome based on functional annotation of 60,770 full-length cDNAs.</title>
        <authorList>
            <consortium name="The FANTOM Consortium and the RIKEN Genome Exploration Research Group Phase I and II Team"/>
        </authorList>
    </citation>
    <scope>NUCLEOTIDE SEQUENCE</scope>
    <source>
        <strain evidence="2">C57BL/6J</strain>
        <tissue evidence="2">Thymus</tissue>
    </source>
</reference>
<dbReference type="EMBL" id="AK153723">
    <property type="protein sequence ID" value="BAE32157.1"/>
    <property type="molecule type" value="mRNA"/>
</dbReference>
<accession>Q3U5C2</accession>
<dbReference type="AGR" id="MGI:3642883"/>
<reference evidence="2" key="8">
    <citation type="journal article" date="2005" name="Science">
        <title>Antisense Transcription in the Mammalian Transcriptome.</title>
        <authorList>
            <consortium name="RIKEN Genome Exploration Research Group and Genome Science Group (Genome Network Project Core Group) and the FANTOM Consortium"/>
        </authorList>
    </citation>
    <scope>NUCLEOTIDE SEQUENCE</scope>
    <source>
        <strain evidence="2">C57BL/6J</strain>
        <tissue evidence="2">Thymus</tissue>
    </source>
</reference>
<protein>
    <submittedName>
        <fullName evidence="2">Uncharacterized protein</fullName>
    </submittedName>
</protein>
<feature type="non-terminal residue" evidence="2">
    <location>
        <position position="1"/>
    </location>
</feature>
<reference evidence="2" key="7">
    <citation type="journal article" date="2005" name="Science">
        <title>The Transcriptional Landscape of the Mammalian Genome.</title>
        <authorList>
            <consortium name="The FANTOM Consortium"/>
            <consortium name="Riken Genome Exploration Research Group and Genome Science Group (Genome Network Project Core Group)"/>
        </authorList>
    </citation>
    <scope>NUCLEOTIDE SEQUENCE</scope>
    <source>
        <strain evidence="2">C57BL/6J</strain>
        <tissue evidence="2">Thymus</tissue>
    </source>
</reference>
<reference evidence="2" key="4">
    <citation type="journal article" date="2001" name="Nature">
        <title>Functional annotation of a full-length mouse cDNA collection.</title>
        <authorList>
            <consortium name="The RIKEN Genome Exploration Research Group Phase II Team and the FANTOM Consortium"/>
        </authorList>
    </citation>
    <scope>NUCLEOTIDE SEQUENCE</scope>
    <source>
        <strain evidence="2">C57BL/6J</strain>
        <tissue evidence="2">Thymus</tissue>
    </source>
</reference>
<feature type="region of interest" description="Disordered" evidence="1">
    <location>
        <begin position="141"/>
        <end position="178"/>
    </location>
</feature>
<reference evidence="2" key="3">
    <citation type="journal article" date="2000" name="Genome Res.">
        <title>RIKEN integrated sequence analysis (RISA) system--384-format sequencing pipeline with 384 multicapillary sequencer.</title>
        <authorList>
            <person name="Shibata K."/>
            <person name="Itoh M."/>
            <person name="Aizawa K."/>
            <person name="Nagaoka S."/>
            <person name="Sasaki N."/>
            <person name="Carninci P."/>
            <person name="Konno H."/>
            <person name="Akiyama J."/>
            <person name="Nishi K."/>
            <person name="Kitsunai T."/>
            <person name="Tashiro H."/>
            <person name="Itoh M."/>
            <person name="Sumi N."/>
            <person name="Ishii Y."/>
            <person name="Nakamura S."/>
            <person name="Hazama M."/>
            <person name="Nishine T."/>
            <person name="Harada A."/>
            <person name="Yamamoto R."/>
            <person name="Matsumoto H."/>
            <person name="Sakaguchi S."/>
            <person name="Ikegami T."/>
            <person name="Kashiwagi K."/>
            <person name="Fujiwake S."/>
            <person name="Inoue K."/>
            <person name="Togawa Y."/>
            <person name="Izawa M."/>
            <person name="Ohara E."/>
            <person name="Watahiki M."/>
            <person name="Yoneda Y."/>
            <person name="Ishikawa T."/>
            <person name="Ozawa K."/>
            <person name="Tanaka T."/>
            <person name="Matsuura S."/>
            <person name="Kawai J."/>
            <person name="Okazaki Y."/>
            <person name="Muramatsu M."/>
            <person name="Inoue Y."/>
            <person name="Kira A."/>
            <person name="Hayashizaki Y."/>
        </authorList>
    </citation>
    <scope>NUCLEOTIDE SEQUENCE</scope>
    <source>
        <strain evidence="2">C57BL/6J</strain>
        <tissue evidence="2">Thymus</tissue>
    </source>
</reference>
<organism evidence="2">
    <name type="scientific">Mus musculus</name>
    <name type="common">Mouse</name>
    <dbReference type="NCBI Taxonomy" id="10090"/>
    <lineage>
        <taxon>Eukaryota</taxon>
        <taxon>Metazoa</taxon>
        <taxon>Chordata</taxon>
        <taxon>Craniata</taxon>
        <taxon>Vertebrata</taxon>
        <taxon>Euteleostomi</taxon>
        <taxon>Mammalia</taxon>
        <taxon>Eutheria</taxon>
        <taxon>Euarchontoglires</taxon>
        <taxon>Glires</taxon>
        <taxon>Rodentia</taxon>
        <taxon>Myomorpha</taxon>
        <taxon>Muroidea</taxon>
        <taxon>Muridae</taxon>
        <taxon>Murinae</taxon>
        <taxon>Mus</taxon>
        <taxon>Mus</taxon>
    </lineage>
</organism>
<evidence type="ECO:0000256" key="1">
    <source>
        <dbReference type="SAM" id="MobiDB-lite"/>
    </source>
</evidence>
<dbReference type="AlphaFoldDB" id="Q3U5C2"/>
<gene>
    <name evidence="3" type="primary">Gm10472</name>
</gene>
<evidence type="ECO:0000313" key="2">
    <source>
        <dbReference type="EMBL" id="BAE32157.1"/>
    </source>
</evidence>
<evidence type="ECO:0000313" key="3">
    <source>
        <dbReference type="MGI" id="MGI:3642883"/>
    </source>
</evidence>
<reference evidence="2" key="1">
    <citation type="journal article" date="1999" name="Methods Enzymol.">
        <title>High-efficiency full-length cDNA cloning.</title>
        <authorList>
            <person name="Carninci P."/>
            <person name="Hayashizaki Y."/>
        </authorList>
    </citation>
    <scope>NUCLEOTIDE SEQUENCE</scope>
    <source>
        <strain evidence="2">C57BL/6J</strain>
        <tissue evidence="2">Thymus</tissue>
    </source>
</reference>